<accession>A0A0F5PVR8</accession>
<gene>
    <name evidence="3" type="ORF">SAMN04488059_106139</name>
    <name evidence="2" type="ORF">WH91_12920</name>
</gene>
<evidence type="ECO:0000259" key="1">
    <source>
        <dbReference type="Pfam" id="PF01370"/>
    </source>
</evidence>
<dbReference type="Pfam" id="PF01370">
    <property type="entry name" value="Epimerase"/>
    <property type="match status" value="1"/>
</dbReference>
<feature type="domain" description="NAD-dependent epimerase/dehydratase" evidence="1">
    <location>
        <begin position="6"/>
        <end position="212"/>
    </location>
</feature>
<dbReference type="Gene3D" id="3.40.50.720">
    <property type="entry name" value="NAD(P)-binding Rossmann-like Domain"/>
    <property type="match status" value="1"/>
</dbReference>
<reference evidence="3 5" key="2">
    <citation type="submission" date="2016-10" db="EMBL/GenBank/DDBJ databases">
        <authorList>
            <person name="de Groot N.N."/>
        </authorList>
    </citation>
    <scope>NUCLEOTIDE SEQUENCE [LARGE SCALE GENOMIC DNA]</scope>
    <source>
        <strain evidence="3 5">CGMCC 1.10210</strain>
    </source>
</reference>
<protein>
    <submittedName>
        <fullName evidence="3">Nucleoside-diphosphate-sugar epimerase</fullName>
    </submittedName>
</protein>
<dbReference type="SUPFAM" id="SSF51735">
    <property type="entry name" value="NAD(P)-binding Rossmann-fold domains"/>
    <property type="match status" value="1"/>
</dbReference>
<evidence type="ECO:0000313" key="5">
    <source>
        <dbReference type="Proteomes" id="UP000182258"/>
    </source>
</evidence>
<dbReference type="InterPro" id="IPR036291">
    <property type="entry name" value="NAD(P)-bd_dom_sf"/>
</dbReference>
<dbReference type="STRING" id="728005.SAMN04488059_106139"/>
<name>A0A0F5PVR8_9HYPH</name>
<evidence type="ECO:0000313" key="2">
    <source>
        <dbReference type="EMBL" id="KKC32718.1"/>
    </source>
</evidence>
<reference evidence="2 4" key="1">
    <citation type="submission" date="2015-03" db="EMBL/GenBank/DDBJ databases">
        <authorList>
            <person name="Lepp D."/>
            <person name="Hassan Y.I."/>
            <person name="Li X.-Z."/>
            <person name="Zhou T."/>
        </authorList>
    </citation>
    <scope>NUCLEOTIDE SEQUENCE [LARGE SCALE GENOMIC DNA]</scope>
    <source>
        <strain evidence="2 4">Cr7-05</strain>
    </source>
</reference>
<dbReference type="AlphaFoldDB" id="A0A0F5PVR8"/>
<dbReference type="EMBL" id="LAPV01000129">
    <property type="protein sequence ID" value="KKC32718.1"/>
    <property type="molecule type" value="Genomic_DNA"/>
</dbReference>
<dbReference type="RefSeq" id="WP_046171410.1">
    <property type="nucleotide sequence ID" value="NZ_FOMB01000006.1"/>
</dbReference>
<evidence type="ECO:0000313" key="3">
    <source>
        <dbReference type="EMBL" id="SFC53175.1"/>
    </source>
</evidence>
<evidence type="ECO:0000313" key="4">
    <source>
        <dbReference type="Proteomes" id="UP000033519"/>
    </source>
</evidence>
<dbReference type="OrthoDB" id="7170465at2"/>
<dbReference type="EMBL" id="FOMB01000006">
    <property type="protein sequence ID" value="SFC53175.1"/>
    <property type="molecule type" value="Genomic_DNA"/>
</dbReference>
<dbReference type="Proteomes" id="UP000182258">
    <property type="component" value="Unassembled WGS sequence"/>
</dbReference>
<dbReference type="InterPro" id="IPR001509">
    <property type="entry name" value="Epimerase_deHydtase"/>
</dbReference>
<organism evidence="3 5">
    <name type="scientific">Devosia psychrophila</name>
    <dbReference type="NCBI Taxonomy" id="728005"/>
    <lineage>
        <taxon>Bacteria</taxon>
        <taxon>Pseudomonadati</taxon>
        <taxon>Pseudomonadota</taxon>
        <taxon>Alphaproteobacteria</taxon>
        <taxon>Hyphomicrobiales</taxon>
        <taxon>Devosiaceae</taxon>
        <taxon>Devosia</taxon>
    </lineage>
</organism>
<dbReference type="PATRIC" id="fig|728005.3.peg.747"/>
<proteinExistence type="predicted"/>
<sequence>MSKGNVTVLGINGHIGHHAAQAFHDAGFTVKGFGRTNRLPISGVSFVPGDAGSLEDLQQAIAGADIVVNALNLPYDKWDKGRAEAQLATVIAAMGDSGKTLMFPGNIYNYSASDRRVVPSTPQHPQTPRGAIRVRQEEMLAAASEAGKFRTIIIRAGDFYAPNTVGDWYDQAIMMDARKGRIHRMADADLGHAWAYLPDLGRAFATLGEQRETLGAFETFHFAGHYVTHGALMGAIQKASPAPLKVVPLPWIVLYAMGLTSGVMREVVKMRYLWNNSMELVDPRLEAMLGPDFGTPFEVAVAATVAPFLSQKLVV</sequence>
<dbReference type="Proteomes" id="UP000033519">
    <property type="component" value="Unassembled WGS sequence"/>
</dbReference>
<keyword evidence="4" id="KW-1185">Reference proteome</keyword>